<reference evidence="2" key="1">
    <citation type="journal article" date="2023" name="Proc. Natl. Acad. Sci. U.S.A.">
        <title>Genomic and structural basis for evolution of tropane alkaloid biosynthesis.</title>
        <authorList>
            <person name="Wanga Y.-J."/>
            <person name="Taina T."/>
            <person name="Yua J.-Y."/>
            <person name="Lia J."/>
            <person name="Xua B."/>
            <person name="Chenc J."/>
            <person name="D'Auriad J.C."/>
            <person name="Huanga J.-P."/>
            <person name="Huanga S.-X."/>
        </authorList>
    </citation>
    <scope>NUCLEOTIDE SEQUENCE [LARGE SCALE GENOMIC DNA]</scope>
    <source>
        <strain evidence="2">cv. KIB-2019</strain>
    </source>
</reference>
<sequence>MLRKKVDKKWITMVHSSKECFNPTFEYLTKPDIRKVYPVSCQQKQPPQYALYSYLWAFVVWTYEAMSFVGKTVALSKQCPLPIPRILDGEGRRSPIMLILSEIPFPNQVDDASCKTLSGEVVDYAVDSEDRSPDERITDVLSHIHGEDDIEEFGDAAQNGYETANEEVV</sequence>
<gene>
    <name evidence="1" type="ORF">K7X08_010543</name>
</gene>
<dbReference type="AlphaFoldDB" id="A0A9Q1N1D0"/>
<evidence type="ECO:0000313" key="1">
    <source>
        <dbReference type="EMBL" id="KAJ8574032.1"/>
    </source>
</evidence>
<dbReference type="OrthoDB" id="1303650at2759"/>
<accession>A0A9Q1N1D0</accession>
<name>A0A9Q1N1D0_9SOLA</name>
<keyword evidence="2" id="KW-1185">Reference proteome</keyword>
<protein>
    <submittedName>
        <fullName evidence="1">Uncharacterized protein</fullName>
    </submittedName>
</protein>
<comment type="caution">
    <text evidence="1">The sequence shown here is derived from an EMBL/GenBank/DDBJ whole genome shotgun (WGS) entry which is preliminary data.</text>
</comment>
<proteinExistence type="predicted"/>
<evidence type="ECO:0000313" key="2">
    <source>
        <dbReference type="Proteomes" id="UP001152561"/>
    </source>
</evidence>
<dbReference type="EMBL" id="JAJAGQ010000001">
    <property type="protein sequence ID" value="KAJ8574032.1"/>
    <property type="molecule type" value="Genomic_DNA"/>
</dbReference>
<dbReference type="Proteomes" id="UP001152561">
    <property type="component" value="Unassembled WGS sequence"/>
</dbReference>
<organism evidence="1 2">
    <name type="scientific">Anisodus acutangulus</name>
    <dbReference type="NCBI Taxonomy" id="402998"/>
    <lineage>
        <taxon>Eukaryota</taxon>
        <taxon>Viridiplantae</taxon>
        <taxon>Streptophyta</taxon>
        <taxon>Embryophyta</taxon>
        <taxon>Tracheophyta</taxon>
        <taxon>Spermatophyta</taxon>
        <taxon>Magnoliopsida</taxon>
        <taxon>eudicotyledons</taxon>
        <taxon>Gunneridae</taxon>
        <taxon>Pentapetalae</taxon>
        <taxon>asterids</taxon>
        <taxon>lamiids</taxon>
        <taxon>Solanales</taxon>
        <taxon>Solanaceae</taxon>
        <taxon>Solanoideae</taxon>
        <taxon>Hyoscyameae</taxon>
        <taxon>Anisodus</taxon>
    </lineage>
</organism>